<gene>
    <name evidence="1" type="ORF">CHS0354_003840</name>
</gene>
<comment type="caution">
    <text evidence="1">The sequence shown here is derived from an EMBL/GenBank/DDBJ whole genome shotgun (WGS) entry which is preliminary data.</text>
</comment>
<keyword evidence="2" id="KW-1185">Reference proteome</keyword>
<organism evidence="1 2">
    <name type="scientific">Potamilus streckersoni</name>
    <dbReference type="NCBI Taxonomy" id="2493646"/>
    <lineage>
        <taxon>Eukaryota</taxon>
        <taxon>Metazoa</taxon>
        <taxon>Spiralia</taxon>
        <taxon>Lophotrochozoa</taxon>
        <taxon>Mollusca</taxon>
        <taxon>Bivalvia</taxon>
        <taxon>Autobranchia</taxon>
        <taxon>Heteroconchia</taxon>
        <taxon>Palaeoheterodonta</taxon>
        <taxon>Unionida</taxon>
        <taxon>Unionoidea</taxon>
        <taxon>Unionidae</taxon>
        <taxon>Ambleminae</taxon>
        <taxon>Lampsilini</taxon>
        <taxon>Potamilus</taxon>
    </lineage>
</organism>
<sequence>MYAPVVSSGKGKFVELAIFPNVEIEINPCVDLDLAIEKNLSVTGLNFDVIYAAVDFESAVDRVSLYVAKSTADLGLMLDKFDVKLINLVIPLEPSLNDDIADVISSLVDSILDITDLNIKNSVGDLDAPLYMAVVNMVNSSSELEAAIFMPVVNVTNSSGDVEVSLDIFVVNVVNSVFNIEVLVDMPNETLVISVGEFEVAMGLTDTRGVNSVYHSVVCVEMHFGIVMKYFLTGRLAVRVSDLNVINSRVEFDDSLEMSNFKGIVGGNMLNSDVKFDIAVEMADKNVVNSALELGHAIEAIDVKVVNSVAILELVACQLDEESKIC</sequence>
<name>A0AAE0VW38_9BIVA</name>
<proteinExistence type="predicted"/>
<reference evidence="1" key="1">
    <citation type="journal article" date="2021" name="Genome Biol. Evol.">
        <title>A High-Quality Reference Genome for a Parasitic Bivalve with Doubly Uniparental Inheritance (Bivalvia: Unionida).</title>
        <authorList>
            <person name="Smith C.H."/>
        </authorList>
    </citation>
    <scope>NUCLEOTIDE SEQUENCE</scope>
    <source>
        <strain evidence="1">CHS0354</strain>
    </source>
</reference>
<reference evidence="1" key="3">
    <citation type="submission" date="2023-05" db="EMBL/GenBank/DDBJ databases">
        <authorList>
            <person name="Smith C.H."/>
        </authorList>
    </citation>
    <scope>NUCLEOTIDE SEQUENCE</scope>
    <source>
        <strain evidence="1">CHS0354</strain>
        <tissue evidence="1">Mantle</tissue>
    </source>
</reference>
<dbReference type="Proteomes" id="UP001195483">
    <property type="component" value="Unassembled WGS sequence"/>
</dbReference>
<dbReference type="AlphaFoldDB" id="A0AAE0VW38"/>
<protein>
    <submittedName>
        <fullName evidence="1">Uncharacterized protein</fullName>
    </submittedName>
</protein>
<evidence type="ECO:0000313" key="1">
    <source>
        <dbReference type="EMBL" id="KAK3591210.1"/>
    </source>
</evidence>
<evidence type="ECO:0000313" key="2">
    <source>
        <dbReference type="Proteomes" id="UP001195483"/>
    </source>
</evidence>
<dbReference type="EMBL" id="JAEAOA010000299">
    <property type="protein sequence ID" value="KAK3591210.1"/>
    <property type="molecule type" value="Genomic_DNA"/>
</dbReference>
<accession>A0AAE0VW38</accession>
<reference evidence="1" key="2">
    <citation type="journal article" date="2021" name="Genome Biol. Evol.">
        <title>Developing a high-quality reference genome for a parasitic bivalve with doubly uniparental inheritance (Bivalvia: Unionida).</title>
        <authorList>
            <person name="Smith C.H."/>
        </authorList>
    </citation>
    <scope>NUCLEOTIDE SEQUENCE</scope>
    <source>
        <strain evidence="1">CHS0354</strain>
        <tissue evidence="1">Mantle</tissue>
    </source>
</reference>